<feature type="compositionally biased region" description="Basic and acidic residues" evidence="1">
    <location>
        <begin position="69"/>
        <end position="82"/>
    </location>
</feature>
<dbReference type="InterPro" id="IPR039699">
    <property type="entry name" value="Ribosomal_uL30"/>
</dbReference>
<feature type="region of interest" description="Disordered" evidence="1">
    <location>
        <begin position="62"/>
        <end position="91"/>
    </location>
</feature>
<dbReference type="AlphaFoldDB" id="A0AAD9X1I6"/>
<comment type="caution">
    <text evidence="2">The sequence shown here is derived from an EMBL/GenBank/DDBJ whole genome shotgun (WGS) entry which is preliminary data.</text>
</comment>
<organism evidence="2 3">
    <name type="scientific">Dipteronia dyeriana</name>
    <dbReference type="NCBI Taxonomy" id="168575"/>
    <lineage>
        <taxon>Eukaryota</taxon>
        <taxon>Viridiplantae</taxon>
        <taxon>Streptophyta</taxon>
        <taxon>Embryophyta</taxon>
        <taxon>Tracheophyta</taxon>
        <taxon>Spermatophyta</taxon>
        <taxon>Magnoliopsida</taxon>
        <taxon>eudicotyledons</taxon>
        <taxon>Gunneridae</taxon>
        <taxon>Pentapetalae</taxon>
        <taxon>rosids</taxon>
        <taxon>malvids</taxon>
        <taxon>Sapindales</taxon>
        <taxon>Sapindaceae</taxon>
        <taxon>Hippocastanoideae</taxon>
        <taxon>Acereae</taxon>
        <taxon>Dipteronia</taxon>
    </lineage>
</organism>
<dbReference type="GO" id="GO:0022625">
    <property type="term" value="C:cytosolic large ribosomal subunit"/>
    <property type="evidence" value="ECO:0007669"/>
    <property type="project" value="TreeGrafter"/>
</dbReference>
<dbReference type="Proteomes" id="UP001280121">
    <property type="component" value="Unassembled WGS sequence"/>
</dbReference>
<accession>A0AAD9X1I6</accession>
<reference evidence="2" key="1">
    <citation type="journal article" date="2023" name="Plant J.">
        <title>Genome sequences and population genomics provide insights into the demographic history, inbreeding, and mutation load of two 'living fossil' tree species of Dipteronia.</title>
        <authorList>
            <person name="Feng Y."/>
            <person name="Comes H.P."/>
            <person name="Chen J."/>
            <person name="Zhu S."/>
            <person name="Lu R."/>
            <person name="Zhang X."/>
            <person name="Li P."/>
            <person name="Qiu J."/>
            <person name="Olsen K.M."/>
            <person name="Qiu Y."/>
        </authorList>
    </citation>
    <scope>NUCLEOTIDE SEQUENCE</scope>
    <source>
        <strain evidence="2">KIB01</strain>
    </source>
</reference>
<dbReference type="PANTHER" id="PTHR11524:SF36">
    <property type="entry name" value="LARGE RIBOSOMAL SUBUNIT PROTEIN UL30Z"/>
    <property type="match status" value="1"/>
</dbReference>
<dbReference type="InterPro" id="IPR036919">
    <property type="entry name" value="Ribo_uL30_ferredoxin-like_sf"/>
</dbReference>
<dbReference type="GO" id="GO:0003735">
    <property type="term" value="F:structural constituent of ribosome"/>
    <property type="evidence" value="ECO:0007669"/>
    <property type="project" value="TreeGrafter"/>
</dbReference>
<dbReference type="PANTHER" id="PTHR11524">
    <property type="entry name" value="60S RIBOSOMAL PROTEIN L7"/>
    <property type="match status" value="1"/>
</dbReference>
<protein>
    <submittedName>
        <fullName evidence="2">Uncharacterized protein</fullName>
    </submittedName>
</protein>
<evidence type="ECO:0000313" key="3">
    <source>
        <dbReference type="Proteomes" id="UP001280121"/>
    </source>
</evidence>
<dbReference type="EMBL" id="JANJYI010000005">
    <property type="protein sequence ID" value="KAK2650628.1"/>
    <property type="molecule type" value="Genomic_DNA"/>
</dbReference>
<evidence type="ECO:0000256" key="1">
    <source>
        <dbReference type="SAM" id="MobiDB-lite"/>
    </source>
</evidence>
<dbReference type="GO" id="GO:0003723">
    <property type="term" value="F:RNA binding"/>
    <property type="evidence" value="ECO:0007669"/>
    <property type="project" value="TreeGrafter"/>
</dbReference>
<name>A0AAD9X1I6_9ROSI</name>
<gene>
    <name evidence="2" type="ORF">Ddye_018117</name>
</gene>
<evidence type="ECO:0000313" key="2">
    <source>
        <dbReference type="EMBL" id="KAK2650628.1"/>
    </source>
</evidence>
<proteinExistence type="predicted"/>
<sequence length="91" mass="10125">MEENDEDPLLAPGKLRSNSIRELGKHGIICIEDIVHEIGNVGPHFKEVMNFLGPFQLNKPEGLLGKKQPFKDGGEAGNREDQINQSTDKMN</sequence>
<keyword evidence="3" id="KW-1185">Reference proteome</keyword>
<dbReference type="GO" id="GO:0000463">
    <property type="term" value="P:maturation of LSU-rRNA from tricistronic rRNA transcript (SSU-rRNA, 5.8S rRNA, LSU-rRNA)"/>
    <property type="evidence" value="ECO:0007669"/>
    <property type="project" value="TreeGrafter"/>
</dbReference>
<dbReference type="SUPFAM" id="SSF55129">
    <property type="entry name" value="Ribosomal protein L30p/L7e"/>
    <property type="match status" value="1"/>
</dbReference>